<dbReference type="InterPro" id="IPR011249">
    <property type="entry name" value="Metalloenz_LuxS/M16"/>
</dbReference>
<protein>
    <submittedName>
        <fullName evidence="2">Insulinase family protein</fullName>
    </submittedName>
</protein>
<dbReference type="RefSeq" id="WP_328737542.1">
    <property type="nucleotide sequence ID" value="NZ_CP108038.1"/>
</dbReference>
<dbReference type="Pfam" id="PF00675">
    <property type="entry name" value="Peptidase_M16"/>
    <property type="match status" value="1"/>
</dbReference>
<organism evidence="2 3">
    <name type="scientific">Streptomyces bobili</name>
    <dbReference type="NCBI Taxonomy" id="67280"/>
    <lineage>
        <taxon>Bacteria</taxon>
        <taxon>Bacillati</taxon>
        <taxon>Actinomycetota</taxon>
        <taxon>Actinomycetes</taxon>
        <taxon>Kitasatosporales</taxon>
        <taxon>Streptomycetaceae</taxon>
        <taxon>Streptomyces</taxon>
    </lineage>
</organism>
<dbReference type="Gene3D" id="3.30.830.10">
    <property type="entry name" value="Metalloenzyme, LuxS/M16 peptidase-like"/>
    <property type="match status" value="1"/>
</dbReference>
<dbReference type="SUPFAM" id="SSF63411">
    <property type="entry name" value="LuxS/MPP-like metallohydrolase"/>
    <property type="match status" value="1"/>
</dbReference>
<feature type="domain" description="Peptidase M16 N-terminal" evidence="1">
    <location>
        <begin position="19"/>
        <end position="103"/>
    </location>
</feature>
<dbReference type="GeneID" id="93767244"/>
<name>A0ABZ1R9X1_9ACTN</name>
<dbReference type="InterPro" id="IPR011765">
    <property type="entry name" value="Pept_M16_N"/>
</dbReference>
<evidence type="ECO:0000259" key="1">
    <source>
        <dbReference type="Pfam" id="PF00675"/>
    </source>
</evidence>
<gene>
    <name evidence="2" type="ORF">OHT53_39700</name>
</gene>
<dbReference type="EMBL" id="CP108038">
    <property type="protein sequence ID" value="WUN91808.1"/>
    <property type="molecule type" value="Genomic_DNA"/>
</dbReference>
<keyword evidence="3" id="KW-1185">Reference proteome</keyword>
<reference evidence="2" key="1">
    <citation type="submission" date="2022-10" db="EMBL/GenBank/DDBJ databases">
        <title>The complete genomes of actinobacterial strains from the NBC collection.</title>
        <authorList>
            <person name="Joergensen T.S."/>
            <person name="Alvarez Arevalo M."/>
            <person name="Sterndorff E.B."/>
            <person name="Faurdal D."/>
            <person name="Vuksanovic O."/>
            <person name="Mourched A.-S."/>
            <person name="Charusanti P."/>
            <person name="Shaw S."/>
            <person name="Blin K."/>
            <person name="Weber T."/>
        </authorList>
    </citation>
    <scope>NUCLEOTIDE SEQUENCE</scope>
    <source>
        <strain evidence="2">NBC_00302</strain>
    </source>
</reference>
<proteinExistence type="predicted"/>
<dbReference type="Proteomes" id="UP001432071">
    <property type="component" value="Chromosome"/>
</dbReference>
<sequence length="369" mass="39766">MHRMREVAPGLGWYDHDGSVGAFALTFPAGFVAEGADRPGLAHFTEHLLMAPRDGAAHPYAQLEEQGCLLEAQTRRDHLTVTVSGPQRHLLRAAETMVAHLTDLRRPADAALQQAEIIHNEVLEKTGLDPWSDRWRWCVPAPGGGIGVDHDPVVAPALAGPAVHHEAWKAFAVQNVRLERCSAAVVADPALVAPEDMESVLGPRSLPDARDVPRPDTDPRAVRDEIVLPVDTNDLAGQSAALIAAKLVAREVAAVHRQAVADIRYGLFDEWFSENAPTTVTVPVPADADFGALERRLYELRETSVEPSAMNWAREQLSQEWAARVTSPSACARSMAWMLSGGRLGTPFAPLDSALVERSASAAAMLAGA</sequence>
<evidence type="ECO:0000313" key="2">
    <source>
        <dbReference type="EMBL" id="WUN91808.1"/>
    </source>
</evidence>
<evidence type="ECO:0000313" key="3">
    <source>
        <dbReference type="Proteomes" id="UP001432071"/>
    </source>
</evidence>
<accession>A0ABZ1R9X1</accession>